<feature type="non-terminal residue" evidence="1">
    <location>
        <position position="253"/>
    </location>
</feature>
<proteinExistence type="predicted"/>
<dbReference type="AlphaFoldDB" id="X1H2E4"/>
<dbReference type="EMBL" id="BARU01034418">
    <property type="protein sequence ID" value="GAH63582.1"/>
    <property type="molecule type" value="Genomic_DNA"/>
</dbReference>
<organism evidence="1">
    <name type="scientific">marine sediment metagenome</name>
    <dbReference type="NCBI Taxonomy" id="412755"/>
    <lineage>
        <taxon>unclassified sequences</taxon>
        <taxon>metagenomes</taxon>
        <taxon>ecological metagenomes</taxon>
    </lineage>
</organism>
<sequence length="253" mass="29455">MTTATQMFLSSKSLINNPNNSVAGIMSDVELTSCSAMSRSFLLKAETNSNITKSASWNKYNQDLEKFVCRVEDCPKMSWRSLVCSRCGRIVKQNIAKLTCLSPYCRDDECIKNRVRIAQAYFEALKIKSPNLLHIIFGFAYINRFTDEEKEKQARVFSLLEKEMERLGTPLHMVAVRDIKEIDLKPLTPLYVHYHTANLPVKDWRKFRQNLYRAREKIIKKSGVEFSFKFKHYRNQRGLFKYFAHRVAGVFGI</sequence>
<evidence type="ECO:0008006" key="2">
    <source>
        <dbReference type="Google" id="ProtNLM"/>
    </source>
</evidence>
<evidence type="ECO:0000313" key="1">
    <source>
        <dbReference type="EMBL" id="GAH63582.1"/>
    </source>
</evidence>
<accession>X1H2E4</accession>
<comment type="caution">
    <text evidence="1">The sequence shown here is derived from an EMBL/GenBank/DDBJ whole genome shotgun (WGS) entry which is preliminary data.</text>
</comment>
<gene>
    <name evidence="1" type="ORF">S03H2_54034</name>
</gene>
<name>X1H2E4_9ZZZZ</name>
<reference evidence="1" key="1">
    <citation type="journal article" date="2014" name="Front. Microbiol.">
        <title>High frequency of phylogenetically diverse reductive dehalogenase-homologous genes in deep subseafloor sedimentary metagenomes.</title>
        <authorList>
            <person name="Kawai M."/>
            <person name="Futagami T."/>
            <person name="Toyoda A."/>
            <person name="Takaki Y."/>
            <person name="Nishi S."/>
            <person name="Hori S."/>
            <person name="Arai W."/>
            <person name="Tsubouchi T."/>
            <person name="Morono Y."/>
            <person name="Uchiyama I."/>
            <person name="Ito T."/>
            <person name="Fujiyama A."/>
            <person name="Inagaki F."/>
            <person name="Takami H."/>
        </authorList>
    </citation>
    <scope>NUCLEOTIDE SEQUENCE</scope>
    <source>
        <strain evidence="1">Expedition CK06-06</strain>
    </source>
</reference>
<protein>
    <recommendedName>
        <fullName evidence="2">Transposase zinc-binding domain-containing protein</fullName>
    </recommendedName>
</protein>